<proteinExistence type="predicted"/>
<keyword evidence="1" id="KW-0808">Transferase</keyword>
<organism evidence="1 2">
    <name type="scientific">Limimaricola litoreus</name>
    <dbReference type="NCBI Taxonomy" id="2955316"/>
    <lineage>
        <taxon>Bacteria</taxon>
        <taxon>Pseudomonadati</taxon>
        <taxon>Pseudomonadota</taxon>
        <taxon>Alphaproteobacteria</taxon>
        <taxon>Rhodobacterales</taxon>
        <taxon>Paracoccaceae</taxon>
        <taxon>Limimaricola</taxon>
    </lineage>
</organism>
<dbReference type="AlphaFoldDB" id="A0A9X2FN58"/>
<dbReference type="GO" id="GO:0032259">
    <property type="term" value="P:methylation"/>
    <property type="evidence" value="ECO:0007669"/>
    <property type="project" value="UniProtKB-KW"/>
</dbReference>
<evidence type="ECO:0000313" key="2">
    <source>
        <dbReference type="Proteomes" id="UP001139477"/>
    </source>
</evidence>
<keyword evidence="2" id="KW-1185">Reference proteome</keyword>
<gene>
    <name evidence="1" type="ORF">NHG85_06770</name>
</gene>
<accession>A0A9X2FN58</accession>
<protein>
    <submittedName>
        <fullName evidence="1">SAM-dependent DNA methyltransferase</fullName>
    </submittedName>
</protein>
<dbReference type="Proteomes" id="UP001139477">
    <property type="component" value="Unassembled WGS sequence"/>
</dbReference>
<keyword evidence="1" id="KW-0489">Methyltransferase</keyword>
<comment type="caution">
    <text evidence="1">The sequence shown here is derived from an EMBL/GenBank/DDBJ whole genome shotgun (WGS) entry which is preliminary data.</text>
</comment>
<reference evidence="1" key="1">
    <citation type="submission" date="2022-06" db="EMBL/GenBank/DDBJ databases">
        <title>Limimaricola sediminis sp. nov., isolated from an intertidal sediment.</title>
        <authorList>
            <person name="Shao X."/>
        </authorList>
    </citation>
    <scope>NUCLEOTIDE SEQUENCE</scope>
    <source>
        <strain evidence="1">ASW11-118</strain>
    </source>
</reference>
<evidence type="ECO:0000313" key="1">
    <source>
        <dbReference type="EMBL" id="MCP1168232.1"/>
    </source>
</evidence>
<dbReference type="EMBL" id="JAMYXC010000100">
    <property type="protein sequence ID" value="MCP1168232.1"/>
    <property type="molecule type" value="Genomic_DNA"/>
</dbReference>
<name>A0A9X2FN58_9RHOB</name>
<feature type="non-terminal residue" evidence="1">
    <location>
        <position position="1"/>
    </location>
</feature>
<sequence length="214" mass="23796">GGSEHSEVSKIFDTTAFGFREIRVERPLRLRFEATEETMAALTAAKPVVKLDENAREGLLAAVETACGDAPIMDRVVFRKALRGALKKLEIKIGAPVQKAIEAAIGTPDEDAAICLDKDGKPEPDPQLRDFELVPLAEDWRAYVAREVTPFVPDAWVDETYRDDKDGEIGRVGYEINFNRYFYRYAPPRPVAEIDDDLTSLEAEIAGLLAEVVE</sequence>
<dbReference type="GO" id="GO:0008168">
    <property type="term" value="F:methyltransferase activity"/>
    <property type="evidence" value="ECO:0007669"/>
    <property type="project" value="UniProtKB-KW"/>
</dbReference>